<dbReference type="Proteomes" id="UP000249061">
    <property type="component" value="Unassembled WGS sequence"/>
</dbReference>
<reference evidence="2 3" key="1">
    <citation type="submission" date="2017-08" db="EMBL/GenBank/DDBJ databases">
        <title>Infants hospitalized years apart are colonized by the same room-sourced microbial strains.</title>
        <authorList>
            <person name="Brooks B."/>
            <person name="Olm M.R."/>
            <person name="Firek B.A."/>
            <person name="Baker R."/>
            <person name="Thomas B.C."/>
            <person name="Morowitz M.J."/>
            <person name="Banfield J.F."/>
        </authorList>
    </citation>
    <scope>NUCLEOTIDE SEQUENCE [LARGE SCALE GENOMIC DNA]</scope>
    <source>
        <strain evidence="2">S2_003_000_R2_14</strain>
    </source>
</reference>
<name>A0A2W5SY86_9BACT</name>
<feature type="compositionally biased region" description="Basic and acidic residues" evidence="1">
    <location>
        <begin position="279"/>
        <end position="289"/>
    </location>
</feature>
<sequence>MAASTAFAAVSHEREKEVTDAAVVIVRGSADAMEQVLGKAKVKFALVSPEELADLPLHSKQVVMVNCTGQMSDAARARLKRFVTAGGFLYTTDHAVKYVIEDIFPNTLAFTGQSSTQEVVPVKVAGTDEDRGLLSALGGNAKEFWQVASGGMPVKVLDPKRVKVLMSSDIVEKKYGSGVIAARFRWEDGQVIHVTGHFFTQPGQTPQQIAESGGRVFEQLSENVVKAKQADGARIDSLYGSTNKREVQLQAQPISSAPAAPTRVAPMKPGEKLKVIEKQGDFSRVRDTQGNEGWVPTDAL</sequence>
<comment type="caution">
    <text evidence="2">The sequence shown here is derived from an EMBL/GenBank/DDBJ whole genome shotgun (WGS) entry which is preliminary data.</text>
</comment>
<organism evidence="2 3">
    <name type="scientific">Archangium gephyra</name>
    <dbReference type="NCBI Taxonomy" id="48"/>
    <lineage>
        <taxon>Bacteria</taxon>
        <taxon>Pseudomonadati</taxon>
        <taxon>Myxococcota</taxon>
        <taxon>Myxococcia</taxon>
        <taxon>Myxococcales</taxon>
        <taxon>Cystobacterineae</taxon>
        <taxon>Archangiaceae</taxon>
        <taxon>Archangium</taxon>
    </lineage>
</organism>
<evidence type="ECO:0008006" key="4">
    <source>
        <dbReference type="Google" id="ProtNLM"/>
    </source>
</evidence>
<dbReference type="AlphaFoldDB" id="A0A2W5SY86"/>
<accession>A0A2W5SY86</accession>
<evidence type="ECO:0000313" key="3">
    <source>
        <dbReference type="Proteomes" id="UP000249061"/>
    </source>
</evidence>
<protein>
    <recommendedName>
        <fullName evidence="4">SH3b domain-containing protein</fullName>
    </recommendedName>
</protein>
<dbReference type="Gene3D" id="3.40.50.880">
    <property type="match status" value="1"/>
</dbReference>
<evidence type="ECO:0000256" key="1">
    <source>
        <dbReference type="SAM" id="MobiDB-lite"/>
    </source>
</evidence>
<evidence type="ECO:0000313" key="2">
    <source>
        <dbReference type="EMBL" id="PZR08419.1"/>
    </source>
</evidence>
<feature type="region of interest" description="Disordered" evidence="1">
    <location>
        <begin position="279"/>
        <end position="300"/>
    </location>
</feature>
<gene>
    <name evidence="2" type="ORF">DI536_24895</name>
</gene>
<dbReference type="InterPro" id="IPR029062">
    <property type="entry name" value="Class_I_gatase-like"/>
</dbReference>
<proteinExistence type="predicted"/>
<dbReference type="EMBL" id="QFQP01000025">
    <property type="protein sequence ID" value="PZR08419.1"/>
    <property type="molecule type" value="Genomic_DNA"/>
</dbReference>